<evidence type="ECO:0000313" key="2">
    <source>
        <dbReference type="Proteomes" id="UP000829447"/>
    </source>
</evidence>
<sequence>MTSVDNLTLHRLCTHTHSSLARCSSDAELCVPCPRYTVPSSPHRSLYCVSPSRRRANTVAMEMGGANSAPNTPKKERLRTERRTPTGSPVRRAESPADVIRRTASPKLSPKSRNQSPVPLHHYPPSPLRHRPSTPVTDDNKVTANSQVQEVKGHDPVDKKLLTEVSAECVSGACKAENLKPADRSTDRSTEHSPLTSGKAVAGTTDGDEGARVLAERRRLSRIQKEQEEKDRLKAEQLKKKQEEKEMKEEKKRKADEEKELQEKQEVERQLMKQQEEQERQQRKKRIEEIMKRTRKSDGEMKREDSQEAHSPPSHTHSHTLSPPGEVQVNSQVKCEVKAPPTGAQVKPHTPESIIKQYESAEKSSHTPAQVLHNTPSLNSPDHRGTAVKVDITPVTPQRNSPVREEQSAQVRKINSSSDKVQEIQVKISAENHEKKHLPVKEREHGTGQVISPELTQVIKQETSGQVKSSPSEQVKSPTSQQVNSPVKTPTLEQVNSPVKSPNIQQVNSQVKCPTVQQVNSPVKTPALEQVNSPVKSPNIQQVNSQVKTPTAQQVNSPVKSPTAQQVNSPVKTPALEQVNSQVKSGQVNGQVSSQVKTNMTSSQVTSKKTSSSSSPLSPLPASQFPAPVSDLECLEKRGGARKESAEEVQSMEVSPVSKEELISIPKFSPISEVQNVVSNTRALEDLLDLTGHVTYPIMPRSTALGDCNKNVIEPKQTSNTLNTRSRKE</sequence>
<organism evidence="1 2">
    <name type="scientific">Pangasianodon gigas</name>
    <name type="common">Mekong giant catfish</name>
    <name type="synonym">Pangasius gigas</name>
    <dbReference type="NCBI Taxonomy" id="30993"/>
    <lineage>
        <taxon>Eukaryota</taxon>
        <taxon>Metazoa</taxon>
        <taxon>Chordata</taxon>
        <taxon>Craniata</taxon>
        <taxon>Vertebrata</taxon>
        <taxon>Euteleostomi</taxon>
        <taxon>Actinopterygii</taxon>
        <taxon>Neopterygii</taxon>
        <taxon>Teleostei</taxon>
        <taxon>Ostariophysi</taxon>
        <taxon>Siluriformes</taxon>
        <taxon>Pangasiidae</taxon>
        <taxon>Pangasianodon</taxon>
    </lineage>
</organism>
<dbReference type="Proteomes" id="UP000829447">
    <property type="component" value="Linkage Group LG27"/>
</dbReference>
<accession>A0ACC5XU61</accession>
<name>A0ACC5XU61_PANGG</name>
<protein>
    <submittedName>
        <fullName evidence="1">Uncharacterized protein</fullName>
    </submittedName>
</protein>
<reference evidence="1 2" key="1">
    <citation type="journal article" date="2022" name="bioRxiv">
        <title>An ancient truncated duplication of the anti-Mullerian hormone receptor type 2 gene is a potential conserved master sex determinant in the Pangasiidae catfish family.</title>
        <authorList>
            <person name="Wen M."/>
            <person name="Pan Q."/>
            <person name="Jouanno E."/>
            <person name="Montfort J."/>
            <person name="Zahm M."/>
            <person name="Cabau C."/>
            <person name="Klopp C."/>
            <person name="Iampietro C."/>
            <person name="Roques C."/>
            <person name="Bouchez O."/>
            <person name="Castinel A."/>
            <person name="Donnadieu C."/>
            <person name="Parrinello H."/>
            <person name="Poncet C."/>
            <person name="Belmonte E."/>
            <person name="Gautier V."/>
            <person name="Avarre J.-C."/>
            <person name="Dugue R."/>
            <person name="Gustiano R."/>
            <person name="Ha T.T.T."/>
            <person name="Campet M."/>
            <person name="Sriphairoj K."/>
            <person name="Ribolli J."/>
            <person name="de Almeida F.L."/>
            <person name="Desvignes T."/>
            <person name="Postlethwait J.H."/>
            <person name="Bucao C.F."/>
            <person name="Robinson-Rechavi M."/>
            <person name="Bobe J."/>
            <person name="Herpin A."/>
            <person name="Guiguen Y."/>
        </authorList>
    </citation>
    <scope>NUCLEOTIDE SEQUENCE [LARGE SCALE GENOMIC DNA]</scope>
    <source>
        <strain evidence="1">YG-Dec2019</strain>
    </source>
</reference>
<dbReference type="EMBL" id="CM040480">
    <property type="protein sequence ID" value="MCI4394125.1"/>
    <property type="molecule type" value="Genomic_DNA"/>
</dbReference>
<proteinExistence type="predicted"/>
<gene>
    <name evidence="1" type="ORF">PGIGA_G00165270</name>
</gene>
<keyword evidence="2" id="KW-1185">Reference proteome</keyword>
<comment type="caution">
    <text evidence="1">The sequence shown here is derived from an EMBL/GenBank/DDBJ whole genome shotgun (WGS) entry which is preliminary data.</text>
</comment>
<evidence type="ECO:0000313" key="1">
    <source>
        <dbReference type="EMBL" id="MCI4394125.1"/>
    </source>
</evidence>